<gene>
    <name evidence="5" type="ORF">BDP27DRAFT_1043342</name>
</gene>
<comment type="similarity">
    <text evidence="1">Belongs to the peptidase S33 family.</text>
</comment>
<dbReference type="Pfam" id="PF00561">
    <property type="entry name" value="Abhydrolase_1"/>
    <property type="match status" value="1"/>
</dbReference>
<dbReference type="InterPro" id="IPR051601">
    <property type="entry name" value="Serine_prot/Carboxylest_S33"/>
</dbReference>
<dbReference type="SUPFAM" id="SSF53474">
    <property type="entry name" value="alpha/beta-Hydrolases"/>
    <property type="match status" value="1"/>
</dbReference>
<evidence type="ECO:0000259" key="4">
    <source>
        <dbReference type="Pfam" id="PF08386"/>
    </source>
</evidence>
<proteinExistence type="inferred from homology"/>
<dbReference type="Proteomes" id="UP000772434">
    <property type="component" value="Unassembled WGS sequence"/>
</dbReference>
<feature type="domain" description="AB hydrolase-1" evidence="3">
    <location>
        <begin position="37"/>
        <end position="243"/>
    </location>
</feature>
<evidence type="ECO:0000313" key="5">
    <source>
        <dbReference type="EMBL" id="KAF9075654.1"/>
    </source>
</evidence>
<dbReference type="Pfam" id="PF08386">
    <property type="entry name" value="Abhydrolase_4"/>
    <property type="match status" value="1"/>
</dbReference>
<keyword evidence="6" id="KW-1185">Reference proteome</keyword>
<dbReference type="InterPro" id="IPR029058">
    <property type="entry name" value="AB_hydrolase_fold"/>
</dbReference>
<evidence type="ECO:0000313" key="6">
    <source>
        <dbReference type="Proteomes" id="UP000772434"/>
    </source>
</evidence>
<dbReference type="PANTHER" id="PTHR43248">
    <property type="entry name" value="2-SUCCINYL-6-HYDROXY-2,4-CYCLOHEXADIENE-1-CARBOXYLATE SYNTHASE"/>
    <property type="match status" value="1"/>
</dbReference>
<dbReference type="InterPro" id="IPR000073">
    <property type="entry name" value="AB_hydrolase_1"/>
</dbReference>
<dbReference type="InterPro" id="IPR013595">
    <property type="entry name" value="Pept_S33_TAP-like_C"/>
</dbReference>
<sequence>MLNVAVYFPEDYLDSSGNASIALAIYRAKQQPRKGSVFLNPGGPGAPGTHLTLNTGRSFAKLIGDDWDLIGFDPRGVGQTRPETRCFPSTIEYDQFFANTVVEQGITISSIMNLSLSSSSASSSTLFNELVPQYRKLLELKKAQAELCQNIGDRLRYMGTTTVVKDMDFITKVLDGDDAKINYWGESYGSIIGAYLVNMLPKRAGYVVIDGIVDPVSWSNEPTHTLPAKWLGYAEKTYETFLQNCTKAGPTLCPLAKYEDEPWKNIELRFEEFFDATAARPISVPLGNRPGVLTSGAARGYLETFMYNPQRWSEAAKVYSAAFAGDATLLYNLIVPPPLTASENQSHPAPRRDLYSHAIACLDTPPPSPLLSGNDPTAEDLSRLGLQTLQTVSPHFGVSLSMDVNEPYLGGGCQFWPVRAPERFSGPWGGDEVETGLERKMVIISNTADPITPITSGLYLNSLMPQSSTMIIQDGAGHCSNALPSLCTAKLVRAYFSGNSEATIPRNGTICYPDDVAFLDPLDSEKWRLMEQADREMIQALRNIRRGHEDA</sequence>
<dbReference type="PANTHER" id="PTHR43248:SF25">
    <property type="entry name" value="AB HYDROLASE-1 DOMAIN-CONTAINING PROTEIN-RELATED"/>
    <property type="match status" value="1"/>
</dbReference>
<dbReference type="OrthoDB" id="425534at2759"/>
<protein>
    <submittedName>
        <fullName evidence="5">Alpha/Beta hydrolase protein</fullName>
    </submittedName>
</protein>
<evidence type="ECO:0000259" key="3">
    <source>
        <dbReference type="Pfam" id="PF00561"/>
    </source>
</evidence>
<evidence type="ECO:0000256" key="2">
    <source>
        <dbReference type="ARBA" id="ARBA00022801"/>
    </source>
</evidence>
<evidence type="ECO:0000256" key="1">
    <source>
        <dbReference type="ARBA" id="ARBA00010088"/>
    </source>
</evidence>
<feature type="domain" description="Peptidase S33 tripeptidyl aminopeptidase-like C-terminal" evidence="4">
    <location>
        <begin position="413"/>
        <end position="511"/>
    </location>
</feature>
<dbReference type="EMBL" id="JADNRY010000009">
    <property type="protein sequence ID" value="KAF9075654.1"/>
    <property type="molecule type" value="Genomic_DNA"/>
</dbReference>
<dbReference type="AlphaFoldDB" id="A0A9P5Q6F8"/>
<name>A0A9P5Q6F8_9AGAR</name>
<reference evidence="5" key="1">
    <citation type="submission" date="2020-11" db="EMBL/GenBank/DDBJ databases">
        <authorList>
            <consortium name="DOE Joint Genome Institute"/>
            <person name="Ahrendt S."/>
            <person name="Riley R."/>
            <person name="Andreopoulos W."/>
            <person name="Labutti K."/>
            <person name="Pangilinan J."/>
            <person name="Ruiz-Duenas F.J."/>
            <person name="Barrasa J.M."/>
            <person name="Sanchez-Garcia M."/>
            <person name="Camarero S."/>
            <person name="Miyauchi S."/>
            <person name="Serrano A."/>
            <person name="Linde D."/>
            <person name="Babiker R."/>
            <person name="Drula E."/>
            <person name="Ayuso-Fernandez I."/>
            <person name="Pacheco R."/>
            <person name="Padilla G."/>
            <person name="Ferreira P."/>
            <person name="Barriuso J."/>
            <person name="Kellner H."/>
            <person name="Castanera R."/>
            <person name="Alfaro M."/>
            <person name="Ramirez L."/>
            <person name="Pisabarro A.G."/>
            <person name="Kuo A."/>
            <person name="Tritt A."/>
            <person name="Lipzen A."/>
            <person name="He G."/>
            <person name="Yan M."/>
            <person name="Ng V."/>
            <person name="Cullen D."/>
            <person name="Martin F."/>
            <person name="Rosso M.-N."/>
            <person name="Henrissat B."/>
            <person name="Hibbett D."/>
            <person name="Martinez A.T."/>
            <person name="Grigoriev I.V."/>
        </authorList>
    </citation>
    <scope>NUCLEOTIDE SEQUENCE</scope>
    <source>
        <strain evidence="5">AH 40177</strain>
    </source>
</reference>
<organism evidence="5 6">
    <name type="scientific">Rhodocollybia butyracea</name>
    <dbReference type="NCBI Taxonomy" id="206335"/>
    <lineage>
        <taxon>Eukaryota</taxon>
        <taxon>Fungi</taxon>
        <taxon>Dikarya</taxon>
        <taxon>Basidiomycota</taxon>
        <taxon>Agaricomycotina</taxon>
        <taxon>Agaricomycetes</taxon>
        <taxon>Agaricomycetidae</taxon>
        <taxon>Agaricales</taxon>
        <taxon>Marasmiineae</taxon>
        <taxon>Omphalotaceae</taxon>
        <taxon>Rhodocollybia</taxon>
    </lineage>
</organism>
<accession>A0A9P5Q6F8</accession>
<dbReference type="GO" id="GO:0016787">
    <property type="term" value="F:hydrolase activity"/>
    <property type="evidence" value="ECO:0007669"/>
    <property type="project" value="UniProtKB-KW"/>
</dbReference>
<dbReference type="Gene3D" id="3.40.50.1820">
    <property type="entry name" value="alpha/beta hydrolase"/>
    <property type="match status" value="1"/>
</dbReference>
<comment type="caution">
    <text evidence="5">The sequence shown here is derived from an EMBL/GenBank/DDBJ whole genome shotgun (WGS) entry which is preliminary data.</text>
</comment>
<keyword evidence="2 5" id="KW-0378">Hydrolase</keyword>